<name>A0A8T7M1M4_9CHLR</name>
<dbReference type="NCBIfam" id="TIGR02020">
    <property type="entry name" value="BchF"/>
    <property type="match status" value="1"/>
</dbReference>
<proteinExistence type="predicted"/>
<keyword evidence="1" id="KW-0472">Membrane</keyword>
<organism evidence="2 4">
    <name type="scientific">Candidatus Chlorohelix allophototropha</name>
    <dbReference type="NCBI Taxonomy" id="3003348"/>
    <lineage>
        <taxon>Bacteria</taxon>
        <taxon>Bacillati</taxon>
        <taxon>Chloroflexota</taxon>
        <taxon>Chloroflexia</taxon>
        <taxon>Candidatus Chloroheliales</taxon>
        <taxon>Candidatus Chloroheliaceae</taxon>
        <taxon>Candidatus Chlorohelix</taxon>
    </lineage>
</organism>
<feature type="transmembrane region" description="Helical" evidence="1">
    <location>
        <begin position="20"/>
        <end position="44"/>
    </location>
</feature>
<evidence type="ECO:0000313" key="2">
    <source>
        <dbReference type="EMBL" id="NWJ44666.1"/>
    </source>
</evidence>
<dbReference type="GO" id="GO:0030494">
    <property type="term" value="P:bacteriochlorophyll biosynthetic process"/>
    <property type="evidence" value="ECO:0007669"/>
    <property type="project" value="InterPro"/>
</dbReference>
<dbReference type="EMBL" id="CP128399">
    <property type="protein sequence ID" value="WJW66555.1"/>
    <property type="molecule type" value="Genomic_DNA"/>
</dbReference>
<dbReference type="GO" id="GO:0019685">
    <property type="term" value="P:photosynthesis, dark reaction"/>
    <property type="evidence" value="ECO:0007669"/>
    <property type="project" value="InterPro"/>
</dbReference>
<dbReference type="Pfam" id="PF07284">
    <property type="entry name" value="BCHF"/>
    <property type="match status" value="1"/>
</dbReference>
<dbReference type="AlphaFoldDB" id="A0A8T7M1M4"/>
<evidence type="ECO:0000313" key="3">
    <source>
        <dbReference type="EMBL" id="WJW66555.1"/>
    </source>
</evidence>
<feature type="transmembrane region" description="Helical" evidence="1">
    <location>
        <begin position="118"/>
        <end position="138"/>
    </location>
</feature>
<feature type="transmembrane region" description="Helical" evidence="1">
    <location>
        <begin position="56"/>
        <end position="73"/>
    </location>
</feature>
<reference evidence="2 4" key="1">
    <citation type="submission" date="2020-06" db="EMBL/GenBank/DDBJ databases">
        <title>Anoxygenic phototrophic Chloroflexota member uses a Type I reaction center.</title>
        <authorList>
            <person name="Tsuji J.M."/>
            <person name="Shaw N.A."/>
            <person name="Nagashima S."/>
            <person name="Venkiteswaran J."/>
            <person name="Schiff S.L."/>
            <person name="Hanada S."/>
            <person name="Tank M."/>
            <person name="Neufeld J.D."/>
        </authorList>
    </citation>
    <scope>NUCLEOTIDE SEQUENCE [LARGE SCALE GENOMIC DNA]</scope>
    <source>
        <strain evidence="2">L227-S17</strain>
    </source>
</reference>
<keyword evidence="5" id="KW-1185">Reference proteome</keyword>
<evidence type="ECO:0000313" key="4">
    <source>
        <dbReference type="Proteomes" id="UP000521676"/>
    </source>
</evidence>
<dbReference type="Proteomes" id="UP001431572">
    <property type="component" value="Chromosome 1"/>
</dbReference>
<reference evidence="3" key="2">
    <citation type="journal article" date="2024" name="Nature">
        <title>Anoxygenic phototroph of the Chloroflexota uses a type I reaction centre.</title>
        <authorList>
            <person name="Tsuji J.M."/>
            <person name="Shaw N.A."/>
            <person name="Nagashima S."/>
            <person name="Venkiteswaran J.J."/>
            <person name="Schiff S.L."/>
            <person name="Watanabe T."/>
            <person name="Fukui M."/>
            <person name="Hanada S."/>
            <person name="Tank M."/>
            <person name="Neufeld J.D."/>
        </authorList>
    </citation>
    <scope>NUCLEOTIDE SEQUENCE</scope>
    <source>
        <strain evidence="3">L227-S17</strain>
    </source>
</reference>
<dbReference type="RefSeq" id="WP_341468444.1">
    <property type="nucleotide sequence ID" value="NZ_CP128399.1"/>
</dbReference>
<dbReference type="InterPro" id="IPR009905">
    <property type="entry name" value="BCHF"/>
</dbReference>
<accession>A0A8T7M1M4</accession>
<protein>
    <submittedName>
        <fullName evidence="2">2-vinyl bacteriochlorophyllide hydratase</fullName>
    </submittedName>
</protein>
<dbReference type="EMBL" id="JACATZ010000001">
    <property type="protein sequence ID" value="NWJ44666.1"/>
    <property type="molecule type" value="Genomic_DNA"/>
</dbReference>
<keyword evidence="1" id="KW-1133">Transmembrane helix</keyword>
<evidence type="ECO:0000256" key="1">
    <source>
        <dbReference type="SAM" id="Phobius"/>
    </source>
</evidence>
<dbReference type="Proteomes" id="UP000521676">
    <property type="component" value="Unassembled WGS sequence"/>
</dbReference>
<sequence length="164" mass="19230">MSTYTPEQYARRANSVWTKVQIWGAPFQFLVFLISLGFVIGTFFSDSLFDITNATIIFKILFLYFMCITGMFWEKDVFDHWYFAPQFFWEDFITTIVMVAHSIYLVALLFGVRDHKTLLLLVVIAYVSYLLNAAQYVLKWLVNRQHHKKRGTMATLETVDKPAV</sequence>
<evidence type="ECO:0000313" key="5">
    <source>
        <dbReference type="Proteomes" id="UP001431572"/>
    </source>
</evidence>
<gene>
    <name evidence="2" type="primary">bchF</name>
    <name evidence="2" type="ORF">HXX08_02190</name>
    <name evidence="3" type="ORF">OZ401_002358</name>
</gene>
<feature type="transmembrane region" description="Helical" evidence="1">
    <location>
        <begin position="93"/>
        <end position="111"/>
    </location>
</feature>
<keyword evidence="1" id="KW-0812">Transmembrane</keyword>
<dbReference type="GO" id="GO:0016836">
    <property type="term" value="F:hydro-lyase activity"/>
    <property type="evidence" value="ECO:0007669"/>
    <property type="project" value="InterPro"/>
</dbReference>